<evidence type="ECO:0000313" key="2">
    <source>
        <dbReference type="Proteomes" id="UP000287651"/>
    </source>
</evidence>
<gene>
    <name evidence="1" type="ORF">B296_00039082</name>
</gene>
<dbReference type="Proteomes" id="UP000287651">
    <property type="component" value="Unassembled WGS sequence"/>
</dbReference>
<dbReference type="AlphaFoldDB" id="A0A426X6H9"/>
<proteinExistence type="predicted"/>
<organism evidence="1 2">
    <name type="scientific">Ensete ventricosum</name>
    <name type="common">Abyssinian banana</name>
    <name type="synonym">Musa ensete</name>
    <dbReference type="NCBI Taxonomy" id="4639"/>
    <lineage>
        <taxon>Eukaryota</taxon>
        <taxon>Viridiplantae</taxon>
        <taxon>Streptophyta</taxon>
        <taxon>Embryophyta</taxon>
        <taxon>Tracheophyta</taxon>
        <taxon>Spermatophyta</taxon>
        <taxon>Magnoliopsida</taxon>
        <taxon>Liliopsida</taxon>
        <taxon>Zingiberales</taxon>
        <taxon>Musaceae</taxon>
        <taxon>Ensete</taxon>
    </lineage>
</organism>
<evidence type="ECO:0000313" key="1">
    <source>
        <dbReference type="EMBL" id="RRT35092.1"/>
    </source>
</evidence>
<name>A0A426X6H9_ENSVE</name>
<sequence length="109" mass="11698">MPLRPTMPSYTSTTPAVLAVRHASTGKGIGLTIPLPVSGWPYDRWGFDFTCVRSAVRSLGIRPYLCQVGRKTTGAPIPASDQLPASDDHVDGLIVRGSNDVTIRSSYVV</sequence>
<accession>A0A426X6H9</accession>
<reference evidence="1 2" key="1">
    <citation type="journal article" date="2014" name="Agronomy (Basel)">
        <title>A Draft Genome Sequence for Ensete ventricosum, the Drought-Tolerant Tree Against Hunger.</title>
        <authorList>
            <person name="Harrison J."/>
            <person name="Moore K.A."/>
            <person name="Paszkiewicz K."/>
            <person name="Jones T."/>
            <person name="Grant M."/>
            <person name="Ambacheew D."/>
            <person name="Muzemil S."/>
            <person name="Studholme D.J."/>
        </authorList>
    </citation>
    <scope>NUCLEOTIDE SEQUENCE [LARGE SCALE GENOMIC DNA]</scope>
</reference>
<protein>
    <submittedName>
        <fullName evidence="1">Uncharacterized protein</fullName>
    </submittedName>
</protein>
<dbReference type="EMBL" id="AMZH03025605">
    <property type="protein sequence ID" value="RRT35092.1"/>
    <property type="molecule type" value="Genomic_DNA"/>
</dbReference>
<comment type="caution">
    <text evidence="1">The sequence shown here is derived from an EMBL/GenBank/DDBJ whole genome shotgun (WGS) entry which is preliminary data.</text>
</comment>